<feature type="region of interest" description="Disordered" evidence="1">
    <location>
        <begin position="1"/>
        <end position="27"/>
    </location>
</feature>
<evidence type="ECO:0000313" key="3">
    <source>
        <dbReference type="Proteomes" id="UP000013966"/>
    </source>
</evidence>
<dbReference type="HOGENOM" id="CLU_3230727_0_0_4"/>
<dbReference type="AlphaFoldDB" id="R4WGA6"/>
<evidence type="ECO:0000313" key="2">
    <source>
        <dbReference type="EMBL" id="BAN22744.1"/>
    </source>
</evidence>
<feature type="compositionally biased region" description="Polar residues" evidence="1">
    <location>
        <begin position="16"/>
        <end position="25"/>
    </location>
</feature>
<protein>
    <submittedName>
        <fullName evidence="2">Uncharacterized protein</fullName>
    </submittedName>
</protein>
<proteinExistence type="predicted"/>
<name>R4WGA6_9BURK</name>
<dbReference type="KEGG" id="buo:BRPE64_ACDS09900"/>
<gene>
    <name evidence="2" type="ORF">BRPE64_ACDS09900</name>
</gene>
<reference evidence="2 3" key="1">
    <citation type="journal article" date="2013" name="Genome Announc.">
        <title>Complete Genome Sequence of Burkholderia sp. Strain RPE64, Bacterial Symbiont of the Bean Bug Riptortus pedestris.</title>
        <authorList>
            <person name="Shibata T.F."/>
            <person name="Maeda T."/>
            <person name="Nikoh N."/>
            <person name="Yamaguchi K."/>
            <person name="Oshima K."/>
            <person name="Hattori M."/>
            <person name="Nishiyama T."/>
            <person name="Hasebe M."/>
            <person name="Fukatsu T."/>
            <person name="Kikuchi Y."/>
            <person name="Shigenobu S."/>
        </authorList>
    </citation>
    <scope>NUCLEOTIDE SEQUENCE [LARGE SCALE GENOMIC DNA]</scope>
</reference>
<evidence type="ECO:0000256" key="1">
    <source>
        <dbReference type="SAM" id="MobiDB-lite"/>
    </source>
</evidence>
<dbReference type="EMBL" id="AP013058">
    <property type="protein sequence ID" value="BAN22744.1"/>
    <property type="molecule type" value="Genomic_DNA"/>
</dbReference>
<organism evidence="2 3">
    <name type="scientific">Caballeronia insecticola</name>
    <dbReference type="NCBI Taxonomy" id="758793"/>
    <lineage>
        <taxon>Bacteria</taxon>
        <taxon>Pseudomonadati</taxon>
        <taxon>Pseudomonadota</taxon>
        <taxon>Betaproteobacteria</taxon>
        <taxon>Burkholderiales</taxon>
        <taxon>Burkholderiaceae</taxon>
        <taxon>Caballeronia</taxon>
    </lineage>
</organism>
<sequence>MNSYSSDGLNRPFSKASPTLRQQKTGRMGRFLQDVFATRQAQV</sequence>
<accession>R4WGA6</accession>
<dbReference type="Proteomes" id="UP000013966">
    <property type="component" value="Chromosome 1"/>
</dbReference>
<keyword evidence="3" id="KW-1185">Reference proteome</keyword>
<reference evidence="2 3" key="2">
    <citation type="journal article" date="2018" name="Int. J. Syst. Evol. Microbiol.">
        <title>Burkholderia insecticola sp. nov., a gut symbiotic bacterium of the bean bug Riptortus pedestris.</title>
        <authorList>
            <person name="Takeshita K."/>
            <person name="Tamaki H."/>
            <person name="Ohbayashi T."/>
            <person name="Meng X.-Y."/>
            <person name="Sone T."/>
            <person name="Mitani Y."/>
            <person name="Peeters C."/>
            <person name="Kikuchi Y."/>
            <person name="Vandamme P."/>
        </authorList>
    </citation>
    <scope>NUCLEOTIDE SEQUENCE [LARGE SCALE GENOMIC DNA]</scope>
    <source>
        <strain evidence="2">RPE64</strain>
    </source>
</reference>